<protein>
    <submittedName>
        <fullName evidence="3">Uncharacterized protein</fullName>
    </submittedName>
</protein>
<name>A0ABP0KXQ7_9DINO</name>
<dbReference type="Proteomes" id="UP001642464">
    <property type="component" value="Unassembled WGS sequence"/>
</dbReference>
<evidence type="ECO:0000256" key="1">
    <source>
        <dbReference type="SAM" id="MobiDB-lite"/>
    </source>
</evidence>
<feature type="signal peptide" evidence="2">
    <location>
        <begin position="1"/>
        <end position="20"/>
    </location>
</feature>
<gene>
    <name evidence="3" type="ORF">SCF082_LOCUS19340</name>
</gene>
<evidence type="ECO:0000313" key="3">
    <source>
        <dbReference type="EMBL" id="CAK9030772.1"/>
    </source>
</evidence>
<organism evidence="3 4">
    <name type="scientific">Durusdinium trenchii</name>
    <dbReference type="NCBI Taxonomy" id="1381693"/>
    <lineage>
        <taxon>Eukaryota</taxon>
        <taxon>Sar</taxon>
        <taxon>Alveolata</taxon>
        <taxon>Dinophyceae</taxon>
        <taxon>Suessiales</taxon>
        <taxon>Symbiodiniaceae</taxon>
        <taxon>Durusdinium</taxon>
    </lineage>
</organism>
<reference evidence="3 4" key="1">
    <citation type="submission" date="2024-02" db="EMBL/GenBank/DDBJ databases">
        <authorList>
            <person name="Chen Y."/>
            <person name="Shah S."/>
            <person name="Dougan E. K."/>
            <person name="Thang M."/>
            <person name="Chan C."/>
        </authorList>
    </citation>
    <scope>NUCLEOTIDE SEQUENCE [LARGE SCALE GENOMIC DNA]</scope>
</reference>
<evidence type="ECO:0000313" key="4">
    <source>
        <dbReference type="Proteomes" id="UP001642464"/>
    </source>
</evidence>
<keyword evidence="4" id="KW-1185">Reference proteome</keyword>
<dbReference type="EMBL" id="CAXAMM010013224">
    <property type="protein sequence ID" value="CAK9030772.1"/>
    <property type="molecule type" value="Genomic_DNA"/>
</dbReference>
<evidence type="ECO:0000256" key="2">
    <source>
        <dbReference type="SAM" id="SignalP"/>
    </source>
</evidence>
<sequence>MAKVVVLLVLLVWWLDLPKEEENPYQVLEFFSGVGRIAALSKLGGLRSAAVDIVNGEEVLDASTKDLFAAMEFDDEVELLRDESGLDDLAEANLDEMQAELESPDMMVNRIFVVYLDSDTLVAVQDPYGEIIAYEDAFVKTCRKKAQLISEDDLFVDGQFMSEQDMIDEGFKEPRIAGIKAECAQHAGSIRQQDEFTSLFKEARKWPFISQIKALERKQKKEEEGVRNTTPSRTQVKAPAVSLAQHADALQEELEDHEPLPLSTTGVLGSFSKAALHMPRLGVFPFIGGKASDSIYLLKDRIIRYARDFVQSYAWLAQYAYQRNLQLYGGQPAAVTLDLDPRS</sequence>
<keyword evidence="2" id="KW-0732">Signal</keyword>
<proteinExistence type="predicted"/>
<accession>A0ABP0KXQ7</accession>
<feature type="chain" id="PRO_5047477902" evidence="2">
    <location>
        <begin position="21"/>
        <end position="343"/>
    </location>
</feature>
<feature type="region of interest" description="Disordered" evidence="1">
    <location>
        <begin position="219"/>
        <end position="238"/>
    </location>
</feature>
<comment type="caution">
    <text evidence="3">The sequence shown here is derived from an EMBL/GenBank/DDBJ whole genome shotgun (WGS) entry which is preliminary data.</text>
</comment>